<proteinExistence type="predicted"/>
<accession>A0A915JVR4</accession>
<dbReference type="WBParaSite" id="nRc.2.0.1.t30500-RA">
    <property type="protein sequence ID" value="nRc.2.0.1.t30500-RA"/>
    <property type="gene ID" value="nRc.2.0.1.g30500"/>
</dbReference>
<organism evidence="1 2">
    <name type="scientific">Romanomermis culicivorax</name>
    <name type="common">Nematode worm</name>
    <dbReference type="NCBI Taxonomy" id="13658"/>
    <lineage>
        <taxon>Eukaryota</taxon>
        <taxon>Metazoa</taxon>
        <taxon>Ecdysozoa</taxon>
        <taxon>Nematoda</taxon>
        <taxon>Enoplea</taxon>
        <taxon>Dorylaimia</taxon>
        <taxon>Mermithida</taxon>
        <taxon>Mermithoidea</taxon>
        <taxon>Mermithidae</taxon>
        <taxon>Romanomermis</taxon>
    </lineage>
</organism>
<name>A0A915JVR4_ROMCU</name>
<protein>
    <submittedName>
        <fullName evidence="2">Uncharacterized protein</fullName>
    </submittedName>
</protein>
<dbReference type="AlphaFoldDB" id="A0A915JVR4"/>
<keyword evidence="1" id="KW-1185">Reference proteome</keyword>
<dbReference type="Proteomes" id="UP000887565">
    <property type="component" value="Unplaced"/>
</dbReference>
<evidence type="ECO:0000313" key="1">
    <source>
        <dbReference type="Proteomes" id="UP000887565"/>
    </source>
</evidence>
<reference evidence="2" key="1">
    <citation type="submission" date="2022-11" db="UniProtKB">
        <authorList>
            <consortium name="WormBaseParasite"/>
        </authorList>
    </citation>
    <scope>IDENTIFICATION</scope>
</reference>
<evidence type="ECO:0000313" key="2">
    <source>
        <dbReference type="WBParaSite" id="nRc.2.0.1.t30500-RA"/>
    </source>
</evidence>
<sequence>MHSAHITLAPLKIGVIGHGANGKTQMKSAHIKEFPIVVFLKMLSNNKSGMQVDSFLDEL</sequence>